<dbReference type="Proteomes" id="UP000069001">
    <property type="component" value="Unassembled WGS sequence"/>
</dbReference>
<feature type="short sequence motif" description="'KMSKS' region" evidence="10">
    <location>
        <begin position="279"/>
        <end position="283"/>
    </location>
</feature>
<name>A0A124SMR9_BURCE</name>
<evidence type="ECO:0000313" key="13">
    <source>
        <dbReference type="EMBL" id="KVK78573.1"/>
    </source>
</evidence>
<comment type="subcellular location">
    <subcellularLocation>
        <location evidence="10">Cytoplasm</location>
    </subcellularLocation>
</comment>
<evidence type="ECO:0000256" key="6">
    <source>
        <dbReference type="ARBA" id="ARBA00022833"/>
    </source>
</evidence>
<dbReference type="PANTHER" id="PTHR10890">
    <property type="entry name" value="CYSTEINYL-TRNA SYNTHETASE"/>
    <property type="match status" value="1"/>
</dbReference>
<dbReference type="SUPFAM" id="SSF47323">
    <property type="entry name" value="Anticodon-binding domain of a subclass of class I aminoacyl-tRNA synthetases"/>
    <property type="match status" value="1"/>
</dbReference>
<dbReference type="PANTHER" id="PTHR10890:SF3">
    <property type="entry name" value="CYSTEINE--TRNA LIGASE, CYTOPLASMIC"/>
    <property type="match status" value="1"/>
</dbReference>
<feature type="domain" description="tRNA synthetases class I catalytic" evidence="11">
    <location>
        <begin position="16"/>
        <end position="326"/>
    </location>
</feature>
<keyword evidence="5 10" id="KW-0547">Nucleotide-binding</keyword>
<evidence type="ECO:0000256" key="4">
    <source>
        <dbReference type="ARBA" id="ARBA00022723"/>
    </source>
</evidence>
<feature type="short sequence motif" description="'HIGH' region" evidence="10">
    <location>
        <begin position="31"/>
        <end position="41"/>
    </location>
</feature>
<organism evidence="13 14">
    <name type="scientific">Burkholderia cepacia</name>
    <name type="common">Pseudomonas cepacia</name>
    <dbReference type="NCBI Taxonomy" id="292"/>
    <lineage>
        <taxon>Bacteria</taxon>
        <taxon>Pseudomonadati</taxon>
        <taxon>Pseudomonadota</taxon>
        <taxon>Betaproteobacteria</taxon>
        <taxon>Burkholderiales</taxon>
        <taxon>Burkholderiaceae</taxon>
        <taxon>Burkholderia</taxon>
        <taxon>Burkholderia cepacia complex</taxon>
    </lineage>
</organism>
<evidence type="ECO:0000256" key="8">
    <source>
        <dbReference type="ARBA" id="ARBA00022917"/>
    </source>
</evidence>
<dbReference type="InterPro" id="IPR009080">
    <property type="entry name" value="tRNAsynth_Ia_anticodon-bd"/>
</dbReference>
<keyword evidence="7 10" id="KW-0067">ATP-binding</keyword>
<dbReference type="EMBL" id="LOYH01000075">
    <property type="protein sequence ID" value="KVK78573.1"/>
    <property type="molecule type" value="Genomic_DNA"/>
</dbReference>
<keyword evidence="3 10" id="KW-0436">Ligase</keyword>
<dbReference type="RefSeq" id="WP_059525232.1">
    <property type="nucleotide sequence ID" value="NZ_LOXZ01000032.1"/>
</dbReference>
<feature type="binding site" evidence="10">
    <location>
        <position position="246"/>
    </location>
    <ligand>
        <name>Zn(2+)</name>
        <dbReference type="ChEBI" id="CHEBI:29105"/>
    </ligand>
</feature>
<keyword evidence="8 10" id="KW-0648">Protein biosynthesis</keyword>
<reference evidence="13 14" key="1">
    <citation type="submission" date="2015-11" db="EMBL/GenBank/DDBJ databases">
        <title>Expanding the genomic diversity of Burkholderia species for the development of highly accurate diagnostics.</title>
        <authorList>
            <person name="Sahl J."/>
            <person name="Keim P."/>
            <person name="Wagner D."/>
        </authorList>
    </citation>
    <scope>NUCLEOTIDE SEQUENCE [LARGE SCALE GENOMIC DNA]</scope>
    <source>
        <strain evidence="13 14">MSMB1302</strain>
    </source>
</reference>
<feature type="binding site" evidence="10">
    <location>
        <position position="250"/>
    </location>
    <ligand>
        <name>Zn(2+)</name>
        <dbReference type="ChEBI" id="CHEBI:29105"/>
    </ligand>
</feature>
<keyword evidence="10" id="KW-0963">Cytoplasm</keyword>
<feature type="binding site" evidence="10">
    <location>
        <position position="282"/>
    </location>
    <ligand>
        <name>ATP</name>
        <dbReference type="ChEBI" id="CHEBI:30616"/>
    </ligand>
</feature>
<comment type="catalytic activity">
    <reaction evidence="10">
        <text>tRNA(Cys) + L-cysteine + ATP = L-cysteinyl-tRNA(Cys) + AMP + diphosphate</text>
        <dbReference type="Rhea" id="RHEA:17773"/>
        <dbReference type="Rhea" id="RHEA-COMP:9661"/>
        <dbReference type="Rhea" id="RHEA-COMP:9679"/>
        <dbReference type="ChEBI" id="CHEBI:30616"/>
        <dbReference type="ChEBI" id="CHEBI:33019"/>
        <dbReference type="ChEBI" id="CHEBI:35235"/>
        <dbReference type="ChEBI" id="CHEBI:78442"/>
        <dbReference type="ChEBI" id="CHEBI:78517"/>
        <dbReference type="ChEBI" id="CHEBI:456215"/>
        <dbReference type="EC" id="6.1.1.16"/>
    </reaction>
</comment>
<evidence type="ECO:0000256" key="10">
    <source>
        <dbReference type="HAMAP-Rule" id="MF_00041"/>
    </source>
</evidence>
<comment type="cofactor">
    <cofactor evidence="10">
        <name>Zn(2+)</name>
        <dbReference type="ChEBI" id="CHEBI:29105"/>
    </cofactor>
    <text evidence="10">Binds 1 zinc ion per subunit.</text>
</comment>
<keyword evidence="4 10" id="KW-0479">Metal-binding</keyword>
<gene>
    <name evidence="10" type="primary">cysS</name>
    <name evidence="13" type="ORF">WS90_19705</name>
</gene>
<comment type="subunit">
    <text evidence="2 10">Monomer.</text>
</comment>
<protein>
    <recommendedName>
        <fullName evidence="10">Cysteine--tRNA ligase</fullName>
        <ecNumber evidence="10">6.1.1.16</ecNumber>
    </recommendedName>
    <alternativeName>
        <fullName evidence="10">Cysteinyl-tRNA synthetase</fullName>
        <shortName evidence="10">CysRS</shortName>
    </alternativeName>
</protein>
<feature type="binding site" evidence="10">
    <location>
        <position position="29"/>
    </location>
    <ligand>
        <name>Zn(2+)</name>
        <dbReference type="ChEBI" id="CHEBI:29105"/>
    </ligand>
</feature>
<dbReference type="InterPro" id="IPR056411">
    <property type="entry name" value="CysS_C"/>
</dbReference>
<comment type="similarity">
    <text evidence="1 10">Belongs to the class-I aminoacyl-tRNA synthetase family.</text>
</comment>
<dbReference type="NCBIfam" id="TIGR00435">
    <property type="entry name" value="cysS"/>
    <property type="match status" value="1"/>
</dbReference>
<dbReference type="InterPro" id="IPR015803">
    <property type="entry name" value="Cys-tRNA-ligase"/>
</dbReference>
<evidence type="ECO:0000313" key="14">
    <source>
        <dbReference type="Proteomes" id="UP000069001"/>
    </source>
</evidence>
<dbReference type="GO" id="GO:0005524">
    <property type="term" value="F:ATP binding"/>
    <property type="evidence" value="ECO:0007669"/>
    <property type="project" value="UniProtKB-UniRule"/>
</dbReference>
<dbReference type="GO" id="GO:0006423">
    <property type="term" value="P:cysteinyl-tRNA aminoacylation"/>
    <property type="evidence" value="ECO:0007669"/>
    <property type="project" value="UniProtKB-UniRule"/>
</dbReference>
<evidence type="ECO:0000259" key="12">
    <source>
        <dbReference type="Pfam" id="PF23493"/>
    </source>
</evidence>
<accession>A0A124SMR9</accession>
<evidence type="ECO:0000256" key="1">
    <source>
        <dbReference type="ARBA" id="ARBA00005594"/>
    </source>
</evidence>
<evidence type="ECO:0000256" key="7">
    <source>
        <dbReference type="ARBA" id="ARBA00022840"/>
    </source>
</evidence>
<feature type="binding site" evidence="10">
    <location>
        <position position="221"/>
    </location>
    <ligand>
        <name>Zn(2+)</name>
        <dbReference type="ChEBI" id="CHEBI:29105"/>
    </ligand>
</feature>
<dbReference type="GO" id="GO:0005829">
    <property type="term" value="C:cytosol"/>
    <property type="evidence" value="ECO:0007669"/>
    <property type="project" value="TreeGrafter"/>
</dbReference>
<dbReference type="HAMAP" id="MF_00041">
    <property type="entry name" value="Cys_tRNA_synth"/>
    <property type="match status" value="1"/>
</dbReference>
<dbReference type="Gene3D" id="1.20.120.640">
    <property type="entry name" value="Anticodon-binding domain of a subclass of class I aminoacyl-tRNA synthetases"/>
    <property type="match status" value="1"/>
</dbReference>
<dbReference type="Pfam" id="PF23493">
    <property type="entry name" value="CysS_C"/>
    <property type="match status" value="1"/>
</dbReference>
<keyword evidence="9 10" id="KW-0030">Aminoacyl-tRNA synthetase</keyword>
<dbReference type="InterPro" id="IPR014729">
    <property type="entry name" value="Rossmann-like_a/b/a_fold"/>
</dbReference>
<evidence type="ECO:0000256" key="9">
    <source>
        <dbReference type="ARBA" id="ARBA00023146"/>
    </source>
</evidence>
<sequence>MPLALYDTWSRTVRPFTPIRAGQVGMYCCGPTVYDDAHIGNLRTYVFEDLLRRVLVRNGYEVRHVVNITDVGHLTSDADEGEDKMEKGSRRTGESAWAIARRYTDAFVRDWRALHLLEPTVWCRATDHIAEQIAFIDTLDRGGYVYRTDDGLYFDTSRQDDYGYLARLDRAGLQAGKRVALGGKRSITDFALWKFSPAGVKRQMEWDSPWGRGFPGWHIECSAMSAKYLGTLFDIHCGGEDHIAVHHSNEIAQTRAAHGTHLANYWMHGHFLTLDADTKMSKSSGDFVRLQTLQSRNIDPLAYRYLCLTAHYRSKLHFTWASLEAAHTALNRLRHLYAGWPDGGRVDADFAARFDAEVNEDLNLPRALAVLWDLVRSNLPPATLKATADSFDAVLGLDLREWRPVAPDIPEHVRGLLGQRERARADKDWAQADRIRDALSAEGWRVEDTQEGQRLFGVAMGSTGTGGSPQ</sequence>
<dbReference type="CDD" id="cd00672">
    <property type="entry name" value="CysRS_core"/>
    <property type="match status" value="1"/>
</dbReference>
<keyword evidence="6 10" id="KW-0862">Zinc</keyword>
<comment type="caution">
    <text evidence="13">The sequence shown here is derived from an EMBL/GenBank/DDBJ whole genome shotgun (WGS) entry which is preliminary data.</text>
</comment>
<dbReference type="Pfam" id="PF01406">
    <property type="entry name" value="tRNA-synt_1e"/>
    <property type="match status" value="1"/>
</dbReference>
<dbReference type="InterPro" id="IPR032678">
    <property type="entry name" value="tRNA-synt_1_cat_dom"/>
</dbReference>
<dbReference type="GO" id="GO:0008270">
    <property type="term" value="F:zinc ion binding"/>
    <property type="evidence" value="ECO:0007669"/>
    <property type="project" value="UniProtKB-UniRule"/>
</dbReference>
<dbReference type="SUPFAM" id="SSF52374">
    <property type="entry name" value="Nucleotidylyl transferase"/>
    <property type="match status" value="1"/>
</dbReference>
<evidence type="ECO:0000256" key="3">
    <source>
        <dbReference type="ARBA" id="ARBA00022598"/>
    </source>
</evidence>
<dbReference type="EC" id="6.1.1.16" evidence="10"/>
<feature type="domain" description="Cysteinyl-tRNA ligase anticodon binding" evidence="12">
    <location>
        <begin position="407"/>
        <end position="453"/>
    </location>
</feature>
<dbReference type="Gene3D" id="3.40.50.620">
    <property type="entry name" value="HUPs"/>
    <property type="match status" value="1"/>
</dbReference>
<proteinExistence type="inferred from homology"/>
<dbReference type="AlphaFoldDB" id="A0A124SMR9"/>
<evidence type="ECO:0000256" key="5">
    <source>
        <dbReference type="ARBA" id="ARBA00022741"/>
    </source>
</evidence>
<dbReference type="GO" id="GO:0004817">
    <property type="term" value="F:cysteine-tRNA ligase activity"/>
    <property type="evidence" value="ECO:0007669"/>
    <property type="project" value="UniProtKB-UniRule"/>
</dbReference>
<evidence type="ECO:0000256" key="2">
    <source>
        <dbReference type="ARBA" id="ARBA00011245"/>
    </source>
</evidence>
<dbReference type="InterPro" id="IPR024909">
    <property type="entry name" value="Cys-tRNA/MSH_ligase"/>
</dbReference>
<dbReference type="PRINTS" id="PR00983">
    <property type="entry name" value="TRNASYNTHCYS"/>
</dbReference>
<evidence type="ECO:0000259" key="11">
    <source>
        <dbReference type="Pfam" id="PF01406"/>
    </source>
</evidence>